<dbReference type="EMBL" id="LPWE01000011">
    <property type="protein sequence ID" value="ODR95017.1"/>
    <property type="molecule type" value="Genomic_DNA"/>
</dbReference>
<name>A0A1E3VNB3_9HYPH</name>
<accession>A0A1E3VNB3</accession>
<dbReference type="Proteomes" id="UP000094172">
    <property type="component" value="Unassembled WGS sequence"/>
</dbReference>
<protein>
    <submittedName>
        <fullName evidence="1">Uncharacterized protein</fullName>
    </submittedName>
</protein>
<proteinExistence type="predicted"/>
<gene>
    <name evidence="1" type="ORF">AUC70_04505</name>
</gene>
<dbReference type="STRING" id="1774970.AUC70_04505"/>
<organism evidence="1 2">
    <name type="scientific">Methyloceanibacter stevinii</name>
    <dbReference type="NCBI Taxonomy" id="1774970"/>
    <lineage>
        <taxon>Bacteria</taxon>
        <taxon>Pseudomonadati</taxon>
        <taxon>Pseudomonadota</taxon>
        <taxon>Alphaproteobacteria</taxon>
        <taxon>Hyphomicrobiales</taxon>
        <taxon>Hyphomicrobiaceae</taxon>
        <taxon>Methyloceanibacter</taxon>
    </lineage>
</organism>
<evidence type="ECO:0000313" key="1">
    <source>
        <dbReference type="EMBL" id="ODR95017.1"/>
    </source>
</evidence>
<dbReference type="AlphaFoldDB" id="A0A1E3VNB3"/>
<sequence length="77" mass="8455">MSDAKKRALLIADNKIAQNAGWDRERLAAEFPELTDLLIEENLDISITAFESVEIDQIVTDFGNGSRDPPDRLGPAG</sequence>
<keyword evidence="2" id="KW-1185">Reference proteome</keyword>
<reference evidence="1 2" key="1">
    <citation type="journal article" date="2016" name="Environ. Microbiol.">
        <title>New Methyloceanibacter diversity from North Sea sediments includes methanotroph containing solely the soluble methane monooxygenase.</title>
        <authorList>
            <person name="Vekeman B."/>
            <person name="Kerckhof F.M."/>
            <person name="Cremers G."/>
            <person name="de Vos P."/>
            <person name="Vandamme P."/>
            <person name="Boon N."/>
            <person name="Op den Camp H.J."/>
            <person name="Heylen K."/>
        </authorList>
    </citation>
    <scope>NUCLEOTIDE SEQUENCE [LARGE SCALE GENOMIC DNA]</scope>
    <source>
        <strain evidence="1 2">R-67176</strain>
    </source>
</reference>
<dbReference type="RefSeq" id="WP_069444316.1">
    <property type="nucleotide sequence ID" value="NZ_LPWE01000011.1"/>
</dbReference>
<evidence type="ECO:0000313" key="2">
    <source>
        <dbReference type="Proteomes" id="UP000094172"/>
    </source>
</evidence>
<comment type="caution">
    <text evidence="1">The sequence shown here is derived from an EMBL/GenBank/DDBJ whole genome shotgun (WGS) entry which is preliminary data.</text>
</comment>